<keyword evidence="3" id="KW-0963">Cytoplasm</keyword>
<evidence type="ECO:0000256" key="2">
    <source>
        <dbReference type="ARBA" id="ARBA00006248"/>
    </source>
</evidence>
<keyword evidence="10" id="KW-1185">Reference proteome</keyword>
<dbReference type="HOGENOM" id="CLU_331035_0_0_1"/>
<feature type="compositionally biased region" description="Polar residues" evidence="7">
    <location>
        <begin position="842"/>
        <end position="852"/>
    </location>
</feature>
<comment type="similarity">
    <text evidence="2">Belongs to the BRAG family.</text>
</comment>
<dbReference type="SUPFAM" id="SSF50729">
    <property type="entry name" value="PH domain-like"/>
    <property type="match status" value="1"/>
</dbReference>
<evidence type="ECO:0000256" key="6">
    <source>
        <dbReference type="SAM" id="Coils"/>
    </source>
</evidence>
<dbReference type="InterPro" id="IPR011993">
    <property type="entry name" value="PH-like_dom_sf"/>
</dbReference>
<dbReference type="PROSITE" id="PS50190">
    <property type="entry name" value="SEC7"/>
    <property type="match status" value="1"/>
</dbReference>
<keyword evidence="4" id="KW-0597">Phosphoprotein</keyword>
<feature type="compositionally biased region" description="Polar residues" evidence="7">
    <location>
        <begin position="720"/>
        <end position="729"/>
    </location>
</feature>
<evidence type="ECO:0000256" key="5">
    <source>
        <dbReference type="ARBA" id="ARBA00023054"/>
    </source>
</evidence>
<dbReference type="GO" id="GO:0005737">
    <property type="term" value="C:cytoplasm"/>
    <property type="evidence" value="ECO:0007669"/>
    <property type="project" value="UniProtKB-SubCell"/>
</dbReference>
<dbReference type="CDD" id="cd00171">
    <property type="entry name" value="Sec7"/>
    <property type="match status" value="1"/>
</dbReference>
<proteinExistence type="inferred from homology"/>
<evidence type="ECO:0000313" key="10">
    <source>
        <dbReference type="Proteomes" id="UP000015104"/>
    </source>
</evidence>
<evidence type="ECO:0000259" key="8">
    <source>
        <dbReference type="PROSITE" id="PS50190"/>
    </source>
</evidence>
<evidence type="ECO:0000256" key="4">
    <source>
        <dbReference type="ARBA" id="ARBA00022553"/>
    </source>
</evidence>
<feature type="compositionally biased region" description="Low complexity" evidence="7">
    <location>
        <begin position="774"/>
        <end position="799"/>
    </location>
</feature>
<dbReference type="Gene3D" id="2.30.29.30">
    <property type="entry name" value="Pleckstrin-homology domain (PH domain)/Phosphotyrosine-binding domain (PTB)"/>
    <property type="match status" value="1"/>
</dbReference>
<protein>
    <recommendedName>
        <fullName evidence="8">SEC7 domain-containing protein</fullName>
    </recommendedName>
</protein>
<dbReference type="PANTHER" id="PTHR10663:SF342">
    <property type="entry name" value="FI21420P1"/>
    <property type="match status" value="1"/>
</dbReference>
<sequence>MSVRRKKECKDCDCKASYQQFIKKQFLRIEELENQISLLRVERDTLLHENERIMFNLQMLSLKNQESSHIGNSDKYHNNDQSHQLRKQLPVGATAATTIHGSTSNGGERKQENYELSQEIMDKRLEIIVRKYGKESVKAASVIQKAYRNYQLNKRFKNLALNALRVNNQAKDLKRQQQLQQAHQIQQQTATQHRLTVTGGGSASSVDGLLVSDFVDASQSFEPLHQQLQSSQFSEPKLTRTSSSSSASKVTHTHHGGSMKTSVSATSFPHRTPHYDVIRAREYRVGLNLFNKNPPERGIQYLFDKGFIDDIVDESKLVHYSGNLESGRKALRVALFLLTKKGLSKQMIGEYLGDLQSPFNQLVLKFFVREMDFTGMLLDVGLRKFQTFFRFPGEAQKIERLVETFAERYCECNEGLELDRKGDSEETPIITNKDDVFILSFAIIMLNTDLHVPNNKRRMTVDQWIKNLRGVVKSNLTEDFLIGIYERIKQAEMKTGHDHCLQVLKVQAFLVASSRNITVPNLSANTYRRLICFCRLHEIVDLNKKERQGQHQREVFLFNDLLLVTKVYKKVASQLYSYRRSILLTSVNVSLFSTLYYPYGIKISSRVDKDKTLILFNARNDTDRFKFFEDLKESIAEMHQMEIIRIQSTMGNSNGCSASASPSNNSSSSAKRLTVNSVGTVSSSSIPTTGNSNSSSSATTIATPPTTSTSSTGNLPNLNHSSLMDLTATSSNSSSPSSSYSSPKSGLSSNKHQVNKVSVSTSSLDSALPNNKASLPSLPIQPSSSQSTSSSSLSTAAATNITNQGSNSNTDSMTSSLSTTLTMTPHSLVSSTSSSSSSSSTNQPLTSTQIQNSTSTALTATTTHYV</sequence>
<dbReference type="FunFam" id="1.10.1000.11:FF:000002">
    <property type="entry name" value="Cytohesin 1"/>
    <property type="match status" value="1"/>
</dbReference>
<evidence type="ECO:0000256" key="1">
    <source>
        <dbReference type="ARBA" id="ARBA00004496"/>
    </source>
</evidence>
<dbReference type="SMART" id="SM00222">
    <property type="entry name" value="Sec7"/>
    <property type="match status" value="1"/>
</dbReference>
<feature type="compositionally biased region" description="Polar residues" evidence="7">
    <location>
        <begin position="755"/>
        <end position="773"/>
    </location>
</feature>
<feature type="domain" description="SEC7" evidence="8">
    <location>
        <begin position="279"/>
        <end position="491"/>
    </location>
</feature>
<feature type="compositionally biased region" description="Low complexity" evidence="7">
    <location>
        <begin position="806"/>
        <end position="841"/>
    </location>
</feature>
<reference evidence="9" key="2">
    <citation type="submission" date="2015-06" db="UniProtKB">
        <authorList>
            <consortium name="EnsemblMetazoa"/>
        </authorList>
    </citation>
    <scope>IDENTIFICATION</scope>
</reference>
<dbReference type="Pfam" id="PF16453">
    <property type="entry name" value="IQ_SEC7_PH"/>
    <property type="match status" value="1"/>
</dbReference>
<dbReference type="AlphaFoldDB" id="T1KGE2"/>
<dbReference type="EMBL" id="CAEY01000065">
    <property type="status" value="NOT_ANNOTATED_CDS"/>
    <property type="molecule type" value="Genomic_DNA"/>
</dbReference>
<name>T1KGE2_TETUR</name>
<dbReference type="Gene3D" id="1.10.1000.11">
    <property type="entry name" value="Arf Nucleotide-binding Site Opener,domain 2"/>
    <property type="match status" value="1"/>
</dbReference>
<dbReference type="InterPro" id="IPR033742">
    <property type="entry name" value="IQSEC_PH"/>
</dbReference>
<feature type="compositionally biased region" description="Low complexity" evidence="7">
    <location>
        <begin position="654"/>
        <end position="719"/>
    </location>
</feature>
<dbReference type="Proteomes" id="UP000015104">
    <property type="component" value="Unassembled WGS sequence"/>
</dbReference>
<dbReference type="InterPro" id="IPR023394">
    <property type="entry name" value="Sec7_C_sf"/>
</dbReference>
<dbReference type="eggNOG" id="KOG0931">
    <property type="taxonomic scope" value="Eukaryota"/>
</dbReference>
<dbReference type="EnsemblMetazoa" id="tetur11g00490.1">
    <property type="protein sequence ID" value="tetur11g00490.1"/>
    <property type="gene ID" value="tetur11g00490"/>
</dbReference>
<comment type="subcellular location">
    <subcellularLocation>
        <location evidence="1">Cytoplasm</location>
    </subcellularLocation>
</comment>
<dbReference type="GO" id="GO:0005085">
    <property type="term" value="F:guanyl-nucleotide exchange factor activity"/>
    <property type="evidence" value="ECO:0007669"/>
    <property type="project" value="InterPro"/>
</dbReference>
<feature type="coiled-coil region" evidence="6">
    <location>
        <begin position="22"/>
        <end position="49"/>
    </location>
</feature>
<dbReference type="InterPro" id="IPR035999">
    <property type="entry name" value="Sec7_dom_sf"/>
</dbReference>
<keyword evidence="5 6" id="KW-0175">Coiled coil</keyword>
<feature type="region of interest" description="Disordered" evidence="7">
    <location>
        <begin position="226"/>
        <end position="267"/>
    </location>
</feature>
<evidence type="ECO:0000313" key="9">
    <source>
        <dbReference type="EnsemblMetazoa" id="tetur11g00490.1"/>
    </source>
</evidence>
<evidence type="ECO:0000256" key="3">
    <source>
        <dbReference type="ARBA" id="ARBA00022490"/>
    </source>
</evidence>
<dbReference type="SUPFAM" id="SSF48425">
    <property type="entry name" value="Sec7 domain"/>
    <property type="match status" value="1"/>
</dbReference>
<dbReference type="Pfam" id="PF01369">
    <property type="entry name" value="Sec7"/>
    <property type="match status" value="1"/>
</dbReference>
<reference evidence="10" key="1">
    <citation type="submission" date="2011-08" db="EMBL/GenBank/DDBJ databases">
        <authorList>
            <person name="Rombauts S."/>
        </authorList>
    </citation>
    <scope>NUCLEOTIDE SEQUENCE</scope>
    <source>
        <strain evidence="10">London</strain>
    </source>
</reference>
<dbReference type="Gene3D" id="1.10.220.20">
    <property type="match status" value="1"/>
</dbReference>
<accession>T1KGE2</accession>
<dbReference type="GO" id="GO:0030036">
    <property type="term" value="P:actin cytoskeleton organization"/>
    <property type="evidence" value="ECO:0007669"/>
    <property type="project" value="TreeGrafter"/>
</dbReference>
<feature type="region of interest" description="Disordered" evidence="7">
    <location>
        <begin position="654"/>
        <end position="852"/>
    </location>
</feature>
<dbReference type="STRING" id="32264.T1KGE2"/>
<dbReference type="PANTHER" id="PTHR10663">
    <property type="entry name" value="GUANYL-NUCLEOTIDE EXCHANGE FACTOR"/>
    <property type="match status" value="1"/>
</dbReference>
<dbReference type="InterPro" id="IPR000904">
    <property type="entry name" value="Sec7_dom"/>
</dbReference>
<organism evidence="9 10">
    <name type="scientific">Tetranychus urticae</name>
    <name type="common">Two-spotted spider mite</name>
    <dbReference type="NCBI Taxonomy" id="32264"/>
    <lineage>
        <taxon>Eukaryota</taxon>
        <taxon>Metazoa</taxon>
        <taxon>Ecdysozoa</taxon>
        <taxon>Arthropoda</taxon>
        <taxon>Chelicerata</taxon>
        <taxon>Arachnida</taxon>
        <taxon>Acari</taxon>
        <taxon>Acariformes</taxon>
        <taxon>Trombidiformes</taxon>
        <taxon>Prostigmata</taxon>
        <taxon>Eleutherengona</taxon>
        <taxon>Raphignathae</taxon>
        <taxon>Tetranychoidea</taxon>
        <taxon>Tetranychidae</taxon>
        <taxon>Tetranychus</taxon>
    </lineage>
</organism>
<evidence type="ECO:0000256" key="7">
    <source>
        <dbReference type="SAM" id="MobiDB-lite"/>
    </source>
</evidence>
<dbReference type="GO" id="GO:0032012">
    <property type="term" value="P:regulation of ARF protein signal transduction"/>
    <property type="evidence" value="ECO:0007669"/>
    <property type="project" value="InterPro"/>
</dbReference>
<feature type="compositionally biased region" description="Low complexity" evidence="7">
    <location>
        <begin position="730"/>
        <end position="751"/>
    </location>
</feature>